<proteinExistence type="predicted"/>
<keyword evidence="1" id="KW-0175">Coiled coil</keyword>
<evidence type="ECO:0000256" key="1">
    <source>
        <dbReference type="SAM" id="Coils"/>
    </source>
</evidence>
<dbReference type="EMBL" id="QZAT01000013">
    <property type="protein sequence ID" value="THX32774.1"/>
    <property type="molecule type" value="Genomic_DNA"/>
</dbReference>
<protein>
    <submittedName>
        <fullName evidence="3">Uncharacterized protein</fullName>
    </submittedName>
</protein>
<gene>
    <name evidence="3" type="ORF">D6D12_01912</name>
</gene>
<accession>A0AB74K425</accession>
<feature type="compositionally biased region" description="Polar residues" evidence="2">
    <location>
        <begin position="488"/>
        <end position="504"/>
    </location>
</feature>
<feature type="region of interest" description="Disordered" evidence="2">
    <location>
        <begin position="295"/>
        <end position="364"/>
    </location>
</feature>
<organism evidence="3 4">
    <name type="scientific">Aureobasidium pullulans</name>
    <name type="common">Black yeast</name>
    <name type="synonym">Pullularia pullulans</name>
    <dbReference type="NCBI Taxonomy" id="5580"/>
    <lineage>
        <taxon>Eukaryota</taxon>
        <taxon>Fungi</taxon>
        <taxon>Dikarya</taxon>
        <taxon>Ascomycota</taxon>
        <taxon>Pezizomycotina</taxon>
        <taxon>Dothideomycetes</taxon>
        <taxon>Dothideomycetidae</taxon>
        <taxon>Dothideales</taxon>
        <taxon>Saccotheciaceae</taxon>
        <taxon>Aureobasidium</taxon>
    </lineage>
</organism>
<dbReference type="AlphaFoldDB" id="A0AB74K425"/>
<feature type="region of interest" description="Disordered" evidence="2">
    <location>
        <begin position="477"/>
        <end position="540"/>
    </location>
</feature>
<dbReference type="Proteomes" id="UP000310374">
    <property type="component" value="Unassembled WGS sequence"/>
</dbReference>
<feature type="region of interest" description="Disordered" evidence="2">
    <location>
        <begin position="622"/>
        <end position="722"/>
    </location>
</feature>
<reference evidence="3 4" key="1">
    <citation type="submission" date="2018-10" db="EMBL/GenBank/DDBJ databases">
        <title>Fifty Aureobasidium pullulans genomes reveal a recombining polyextremotolerant generalist.</title>
        <authorList>
            <person name="Gostincar C."/>
            <person name="Turk M."/>
            <person name="Zajc J."/>
            <person name="Gunde-Cimerman N."/>
        </authorList>
    </citation>
    <scope>NUCLEOTIDE SEQUENCE [LARGE SCALE GENOMIC DNA]</scope>
    <source>
        <strain evidence="3 4">EXF-10081</strain>
    </source>
</reference>
<feature type="compositionally biased region" description="Basic and acidic residues" evidence="2">
    <location>
        <begin position="304"/>
        <end position="318"/>
    </location>
</feature>
<evidence type="ECO:0000256" key="2">
    <source>
        <dbReference type="SAM" id="MobiDB-lite"/>
    </source>
</evidence>
<evidence type="ECO:0000313" key="4">
    <source>
        <dbReference type="Proteomes" id="UP000310374"/>
    </source>
</evidence>
<feature type="coiled-coil region" evidence="1">
    <location>
        <begin position="167"/>
        <end position="201"/>
    </location>
</feature>
<sequence>MAAKSDPTKPLQPLDLVFSCNVCHDSIRDICSPLQDEKGLDGTQKPVAKLWMTECAHLICAKHLAGGGKRRLPFFWSNSYAVQLLHFIPPGKHHALQNNHALKQMYAISGFTKGEYDPDIPHHFFQCPPVALDTKDGGMDALRFQFLGLVTYGIAIATKFRSLQTAHSRLKDQTETLKLEKTEAETEVHALTERITLMEEAERKYKEKQPEIKHYLQQFTLVKKELDRRNEDLAALGYPPPPIDYTYPLSRLYEDDTSNEEPSGYMDRTALDPINCLKHHFERRSIPKLYACKMNNRGGTLTDPAKDTDDDSQRDGTKRQRLSQYHYKPQKPQSPHKDQAFQSRPGIRPPPPSKSNHFQPPPALRQSENYQDIAGERGETRTNPLVTNVQREDWDTWGRDEVNVHPGWSNGTPYMSGALPDDTGFRPSSLPKRKIQPVDNIDDISRFDHVGRYNNTRTFRDTQGQHGIYHAETQYYLPTRGPGRDSRQNQAFSQPPGNVPSRTHQLPYRGTETRREPIPASRQPNRPHTPSPQRLNTLRQSDVASVTSPFFRADQTQSSRYCPSSTPMAAPTAYRTVPEFRMAPPRRPVQISRPQPQTMNGLSFVQNPHLGSHNFEMAFDHEHGAPRDPHGFFVRPGTHRSPAPRYDTARSRQPSRPQPLPSSTPSLASSFALAHPRRPRHDSALANMRGIKGGSTSSRGTATELFGSRPSMFSSSRRSIRR</sequence>
<feature type="compositionally biased region" description="Polar residues" evidence="2">
    <location>
        <begin position="522"/>
        <end position="540"/>
    </location>
</feature>
<comment type="caution">
    <text evidence="3">The sequence shown here is derived from an EMBL/GenBank/DDBJ whole genome shotgun (WGS) entry which is preliminary data.</text>
</comment>
<name>A0AB74K425_AURPU</name>
<evidence type="ECO:0000313" key="3">
    <source>
        <dbReference type="EMBL" id="THX32774.1"/>
    </source>
</evidence>
<feature type="compositionally biased region" description="Pro residues" evidence="2">
    <location>
        <begin position="347"/>
        <end position="363"/>
    </location>
</feature>
<feature type="compositionally biased region" description="Low complexity" evidence="2">
    <location>
        <begin position="708"/>
        <end position="722"/>
    </location>
</feature>